<protein>
    <recommendedName>
        <fullName evidence="1">Aminotransferase-like plant mobile domain-containing protein</fullName>
    </recommendedName>
</protein>
<proteinExistence type="predicted"/>
<reference evidence="2 3" key="1">
    <citation type="submission" date="2023-03" db="EMBL/GenBank/DDBJ databases">
        <title>WGS of Gossypium arboreum.</title>
        <authorList>
            <person name="Yu D."/>
        </authorList>
    </citation>
    <scope>NUCLEOTIDE SEQUENCE [LARGE SCALE GENOMIC DNA]</scope>
    <source>
        <tissue evidence="2">Leaf</tissue>
    </source>
</reference>
<dbReference type="EMBL" id="JARKNE010000012">
    <property type="protein sequence ID" value="KAK5774790.1"/>
    <property type="molecule type" value="Genomic_DNA"/>
</dbReference>
<feature type="domain" description="Aminotransferase-like plant mobile" evidence="1">
    <location>
        <begin position="82"/>
        <end position="119"/>
    </location>
</feature>
<organism evidence="2 3">
    <name type="scientific">Gossypium arboreum</name>
    <name type="common">Tree cotton</name>
    <name type="synonym">Gossypium nanking</name>
    <dbReference type="NCBI Taxonomy" id="29729"/>
    <lineage>
        <taxon>Eukaryota</taxon>
        <taxon>Viridiplantae</taxon>
        <taxon>Streptophyta</taxon>
        <taxon>Embryophyta</taxon>
        <taxon>Tracheophyta</taxon>
        <taxon>Spermatophyta</taxon>
        <taxon>Magnoliopsida</taxon>
        <taxon>eudicotyledons</taxon>
        <taxon>Gunneridae</taxon>
        <taxon>Pentapetalae</taxon>
        <taxon>rosids</taxon>
        <taxon>malvids</taxon>
        <taxon>Malvales</taxon>
        <taxon>Malvaceae</taxon>
        <taxon>Malvoideae</taxon>
        <taxon>Gossypium</taxon>
    </lineage>
</organism>
<keyword evidence="3" id="KW-1185">Reference proteome</keyword>
<evidence type="ECO:0000313" key="2">
    <source>
        <dbReference type="EMBL" id="KAK5774790.1"/>
    </source>
</evidence>
<accession>A0ABR0MLJ1</accession>
<dbReference type="Proteomes" id="UP001358586">
    <property type="component" value="Chromosome 12"/>
</dbReference>
<name>A0ABR0MLJ1_GOSAR</name>
<dbReference type="InterPro" id="IPR044824">
    <property type="entry name" value="MAIN-like"/>
</dbReference>
<evidence type="ECO:0000313" key="3">
    <source>
        <dbReference type="Proteomes" id="UP001358586"/>
    </source>
</evidence>
<sequence length="154" mass="17985">MAGKLVQLDMLSINGKMQRLLTVATLNNASLIRFNNNHISAAELTTADDILLEAFIHNKREPPIPEICGYLQEVGFLHVSRMQGGCKLNPTLISALVERWRLETHTFHLPCSEYTITLKMYHHSSVYRWMSQSSQDQRWFEREWTSTWECWGRF</sequence>
<dbReference type="PANTHER" id="PTHR46033:SF8">
    <property type="entry name" value="PROTEIN MAINTENANCE OF MERISTEMS-LIKE"/>
    <property type="match status" value="1"/>
</dbReference>
<comment type="caution">
    <text evidence="2">The sequence shown here is derived from an EMBL/GenBank/DDBJ whole genome shotgun (WGS) entry which is preliminary data.</text>
</comment>
<gene>
    <name evidence="2" type="ORF">PVK06_042646</name>
</gene>
<dbReference type="InterPro" id="IPR019557">
    <property type="entry name" value="AminoTfrase-like_pln_mobile"/>
</dbReference>
<dbReference type="PANTHER" id="PTHR46033">
    <property type="entry name" value="PROTEIN MAIN-LIKE 2"/>
    <property type="match status" value="1"/>
</dbReference>
<evidence type="ECO:0000259" key="1">
    <source>
        <dbReference type="Pfam" id="PF10536"/>
    </source>
</evidence>
<dbReference type="Pfam" id="PF10536">
    <property type="entry name" value="PMD"/>
    <property type="match status" value="1"/>
</dbReference>